<evidence type="ECO:0000313" key="2">
    <source>
        <dbReference type="Proteomes" id="UP001056120"/>
    </source>
</evidence>
<organism evidence="1 2">
    <name type="scientific">Smallanthus sonchifolius</name>
    <dbReference type="NCBI Taxonomy" id="185202"/>
    <lineage>
        <taxon>Eukaryota</taxon>
        <taxon>Viridiplantae</taxon>
        <taxon>Streptophyta</taxon>
        <taxon>Embryophyta</taxon>
        <taxon>Tracheophyta</taxon>
        <taxon>Spermatophyta</taxon>
        <taxon>Magnoliopsida</taxon>
        <taxon>eudicotyledons</taxon>
        <taxon>Gunneridae</taxon>
        <taxon>Pentapetalae</taxon>
        <taxon>asterids</taxon>
        <taxon>campanulids</taxon>
        <taxon>Asterales</taxon>
        <taxon>Asteraceae</taxon>
        <taxon>Asteroideae</taxon>
        <taxon>Heliantheae alliance</taxon>
        <taxon>Millerieae</taxon>
        <taxon>Smallanthus</taxon>
    </lineage>
</organism>
<dbReference type="EMBL" id="CM042020">
    <property type="protein sequence ID" value="KAI3822338.1"/>
    <property type="molecule type" value="Genomic_DNA"/>
</dbReference>
<protein>
    <submittedName>
        <fullName evidence="1">Uncharacterized protein</fullName>
    </submittedName>
</protein>
<gene>
    <name evidence="1" type="ORF">L1987_09927</name>
</gene>
<comment type="caution">
    <text evidence="1">The sequence shown here is derived from an EMBL/GenBank/DDBJ whole genome shotgun (WGS) entry which is preliminary data.</text>
</comment>
<sequence>MDTSAFKEHDNGFDLDLESGTGINHGNTERSADPDSDKKLAKTIFLKFSDGLMSVDDGLVKPDLLNVNEGLVESVMKSKKASSAKKPPRPPRPLSLDASDQKLIKELAELAMMKRARIERMKALKQKKNSKISPSSSPSSHGSFLAMLFTIIFLLVILFQGQNSGVTIQGSPQTGQGSADGLTVVQNQFNISPSNSVSANCKSSTGH</sequence>
<evidence type="ECO:0000313" key="1">
    <source>
        <dbReference type="EMBL" id="KAI3822338.1"/>
    </source>
</evidence>
<accession>A0ACB9JQN9</accession>
<keyword evidence="2" id="KW-1185">Reference proteome</keyword>
<reference evidence="1 2" key="2">
    <citation type="journal article" date="2022" name="Mol. Ecol. Resour.">
        <title>The genomes of chicory, endive, great burdock and yacon provide insights into Asteraceae paleo-polyploidization history and plant inulin production.</title>
        <authorList>
            <person name="Fan W."/>
            <person name="Wang S."/>
            <person name="Wang H."/>
            <person name="Wang A."/>
            <person name="Jiang F."/>
            <person name="Liu H."/>
            <person name="Zhao H."/>
            <person name="Xu D."/>
            <person name="Zhang Y."/>
        </authorList>
    </citation>
    <scope>NUCLEOTIDE SEQUENCE [LARGE SCALE GENOMIC DNA]</scope>
    <source>
        <strain evidence="2">cv. Yunnan</strain>
        <tissue evidence="1">Leaves</tissue>
    </source>
</reference>
<reference evidence="2" key="1">
    <citation type="journal article" date="2022" name="Mol. Ecol. Resour.">
        <title>The genomes of chicory, endive, great burdock and yacon provide insights into Asteraceae palaeo-polyploidization history and plant inulin production.</title>
        <authorList>
            <person name="Fan W."/>
            <person name="Wang S."/>
            <person name="Wang H."/>
            <person name="Wang A."/>
            <person name="Jiang F."/>
            <person name="Liu H."/>
            <person name="Zhao H."/>
            <person name="Xu D."/>
            <person name="Zhang Y."/>
        </authorList>
    </citation>
    <scope>NUCLEOTIDE SEQUENCE [LARGE SCALE GENOMIC DNA]</scope>
    <source>
        <strain evidence="2">cv. Yunnan</strain>
    </source>
</reference>
<name>A0ACB9JQN9_9ASTR</name>
<proteinExistence type="predicted"/>
<dbReference type="Proteomes" id="UP001056120">
    <property type="component" value="Linkage Group LG03"/>
</dbReference>